<evidence type="ECO:0000256" key="1">
    <source>
        <dbReference type="SAM" id="MobiDB-lite"/>
    </source>
</evidence>
<feature type="region of interest" description="Disordered" evidence="1">
    <location>
        <begin position="1"/>
        <end position="59"/>
    </location>
</feature>
<name>A0A5B0L3J1_9PROT</name>
<dbReference type="Proteomes" id="UP000325333">
    <property type="component" value="Unassembled WGS sequence"/>
</dbReference>
<comment type="caution">
    <text evidence="2">The sequence shown here is derived from an EMBL/GenBank/DDBJ whole genome shotgun (WGS) entry which is preliminary data.</text>
</comment>
<sequence length="59" mass="6597">MSDLDSKQSLRLRQRHNQNVSGASTIREPSNQFEGSETMQTAAAPGIPLPRTAFRRRLS</sequence>
<feature type="compositionally biased region" description="Polar residues" evidence="1">
    <location>
        <begin position="17"/>
        <end position="41"/>
    </location>
</feature>
<dbReference type="EMBL" id="VEWN01000001">
    <property type="protein sequence ID" value="KAA1058909.1"/>
    <property type="molecule type" value="Genomic_DNA"/>
</dbReference>
<reference evidence="2 3" key="1">
    <citation type="submission" date="2019-07" db="EMBL/GenBank/DDBJ databases">
        <title>Genome sequencing of the stress-tolerant strain Azospirillum brasilense Az19.</title>
        <authorList>
            <person name="Maroniche G.A."/>
            <person name="Garcia J.E."/>
            <person name="Pagnussat L."/>
            <person name="Amenta M."/>
            <person name="Creus C.M."/>
        </authorList>
    </citation>
    <scope>NUCLEOTIDE SEQUENCE [LARGE SCALE GENOMIC DNA]</scope>
    <source>
        <strain evidence="2 3">Az19</strain>
    </source>
</reference>
<accession>A0A5B0L3J1</accession>
<gene>
    <name evidence="2" type="ORF">FH063_001109</name>
</gene>
<organism evidence="2 3">
    <name type="scientific">Azospirillum argentinense</name>
    <dbReference type="NCBI Taxonomy" id="2970906"/>
    <lineage>
        <taxon>Bacteria</taxon>
        <taxon>Pseudomonadati</taxon>
        <taxon>Pseudomonadota</taxon>
        <taxon>Alphaproteobacteria</taxon>
        <taxon>Rhodospirillales</taxon>
        <taxon>Azospirillaceae</taxon>
        <taxon>Azospirillum</taxon>
    </lineage>
</organism>
<evidence type="ECO:0000313" key="3">
    <source>
        <dbReference type="Proteomes" id="UP000325333"/>
    </source>
</evidence>
<proteinExistence type="predicted"/>
<protein>
    <submittedName>
        <fullName evidence="2">Uncharacterized protein</fullName>
    </submittedName>
</protein>
<evidence type="ECO:0000313" key="2">
    <source>
        <dbReference type="EMBL" id="KAA1058909.1"/>
    </source>
</evidence>
<dbReference type="AlphaFoldDB" id="A0A5B0L3J1"/>